<reference evidence="2" key="1">
    <citation type="submission" date="2021-02" db="EMBL/GenBank/DDBJ databases">
        <authorList>
            <person name="Dougan E. K."/>
            <person name="Rhodes N."/>
            <person name="Thang M."/>
            <person name="Chan C."/>
        </authorList>
    </citation>
    <scope>NUCLEOTIDE SEQUENCE</scope>
</reference>
<keyword evidence="3" id="KW-1185">Reference proteome</keyword>
<protein>
    <submittedName>
        <fullName evidence="2">ANK3 protein</fullName>
    </submittedName>
</protein>
<dbReference type="EMBL" id="CAJNDS010002071">
    <property type="protein sequence ID" value="CAE7304847.1"/>
    <property type="molecule type" value="Genomic_DNA"/>
</dbReference>
<sequence length="675" mass="71627">MAPYLQEAKRSALPGFGFLLSVTVDVRCFHLPPFRPARSTTRPMTSSTPGPEFCPQSTLSRKGAVYMGDVPWLRTRRRPSSAPAAARREASTQSAESAASTTSRAASVAVPVPRGFSFGTSKRLPDCSGDTPGFSYIPPSTLRPRSASCRNGHRPEEAKLELRPDPHTYDPSRPSRAPAARFGSAQRSSSEPRTASALGPGAYVVTELERHVNAIRIDSGPTRFSAGCSEQPGPGAYDPMRPWVRGGGNRATFARAPREPKTQDHSNLSGERRAQIIRSFFRAGGTTAASMRSRGVRLPPRRLARSKCVRACGGPGPGAFELKDGGQSKTRQEVSSCEHSFEDFIGQAPHKPAQVHRGNAAAAGPSDVILVIGQAMALLAGQEPPSSERLKTCWNSPLAAAQFGSAPLRDDAGGGQGNVLCPYKAHPAWEASAGIEDSDLLCTSHPMWGKWIGSLKPADFTTAFGEVAAFGLPLAAITSRTPKVQPEHQCGNIQSLFQSLCVKNSACAMLSQVKGIERNSAELEGEEKAEQSCDGQTTLCADSRGKCLAGTVQSQGALSQLAAIEVEVQALQLRGVLSDGGRDTCGPRGDHIQNIGVEELSALPLDSEVHAAGTCPHSTLVIARLQPLTSWTPVQLFELGRAHLAFGGRSSQSKSPTSTLDGALLSRMFSPQLVA</sequence>
<dbReference type="Proteomes" id="UP000604046">
    <property type="component" value="Unassembled WGS sequence"/>
</dbReference>
<name>A0A812NME9_9DINO</name>
<feature type="region of interest" description="Disordered" evidence="1">
    <location>
        <begin position="74"/>
        <end position="106"/>
    </location>
</feature>
<comment type="caution">
    <text evidence="2">The sequence shown here is derived from an EMBL/GenBank/DDBJ whole genome shotgun (WGS) entry which is preliminary data.</text>
</comment>
<accession>A0A812NME9</accession>
<evidence type="ECO:0000256" key="1">
    <source>
        <dbReference type="SAM" id="MobiDB-lite"/>
    </source>
</evidence>
<organism evidence="2 3">
    <name type="scientific">Symbiodinium natans</name>
    <dbReference type="NCBI Taxonomy" id="878477"/>
    <lineage>
        <taxon>Eukaryota</taxon>
        <taxon>Sar</taxon>
        <taxon>Alveolata</taxon>
        <taxon>Dinophyceae</taxon>
        <taxon>Suessiales</taxon>
        <taxon>Symbiodiniaceae</taxon>
        <taxon>Symbiodinium</taxon>
    </lineage>
</organism>
<dbReference type="OrthoDB" id="10561735at2759"/>
<feature type="region of interest" description="Disordered" evidence="1">
    <location>
        <begin position="37"/>
        <end position="58"/>
    </location>
</feature>
<feature type="compositionally biased region" description="Low complexity" evidence="1">
    <location>
        <begin position="80"/>
        <end position="106"/>
    </location>
</feature>
<feature type="compositionally biased region" description="Low complexity" evidence="1">
    <location>
        <begin position="37"/>
        <end position="49"/>
    </location>
</feature>
<dbReference type="Pfam" id="PF07004">
    <property type="entry name" value="SHIPPO-rpt"/>
    <property type="match status" value="1"/>
</dbReference>
<feature type="region of interest" description="Disordered" evidence="1">
    <location>
        <begin position="119"/>
        <end position="198"/>
    </location>
</feature>
<dbReference type="InterPro" id="IPR010736">
    <property type="entry name" value="SHIPPO-rpt"/>
</dbReference>
<dbReference type="AlphaFoldDB" id="A0A812NME9"/>
<evidence type="ECO:0000313" key="2">
    <source>
        <dbReference type="EMBL" id="CAE7304847.1"/>
    </source>
</evidence>
<gene>
    <name evidence="2" type="primary">ANK3</name>
    <name evidence="2" type="ORF">SNAT2548_LOCUS16025</name>
</gene>
<proteinExistence type="predicted"/>
<feature type="compositionally biased region" description="Basic and acidic residues" evidence="1">
    <location>
        <begin position="153"/>
        <end position="170"/>
    </location>
</feature>
<evidence type="ECO:0000313" key="3">
    <source>
        <dbReference type="Proteomes" id="UP000604046"/>
    </source>
</evidence>